<name>A0A0D8ZQI9_9CYAN</name>
<evidence type="ECO:0000256" key="2">
    <source>
        <dbReference type="ARBA" id="ARBA00022603"/>
    </source>
</evidence>
<accession>A0A0D8ZQI9</accession>
<feature type="active site" evidence="6">
    <location>
        <position position="262"/>
    </location>
</feature>
<dbReference type="EMBL" id="JYON01000043">
    <property type="protein sequence ID" value="KJH69476.1"/>
    <property type="molecule type" value="Genomic_DNA"/>
</dbReference>
<dbReference type="PIRSF" id="PIRSF003085">
    <property type="entry name" value="CMAS"/>
    <property type="match status" value="1"/>
</dbReference>
<keyword evidence="3" id="KW-0808">Transferase</keyword>
<reference evidence="7 8" key="1">
    <citation type="submission" date="2015-02" db="EMBL/GenBank/DDBJ databases">
        <title>Draft genome of a novel marine cyanobacterium (Chroococcales) isolated from South Atlantic Ocean.</title>
        <authorList>
            <person name="Rigonato J."/>
            <person name="Alvarenga D.O."/>
            <person name="Branco L.H."/>
            <person name="Varani A.M."/>
            <person name="Brandini F.P."/>
            <person name="Fiore M.F."/>
        </authorList>
    </citation>
    <scope>NUCLEOTIDE SEQUENCE [LARGE SCALE GENOMIC DNA]</scope>
    <source>
        <strain evidence="7 8">CENA595</strain>
    </source>
</reference>
<evidence type="ECO:0000256" key="4">
    <source>
        <dbReference type="ARBA" id="ARBA00022691"/>
    </source>
</evidence>
<keyword evidence="2" id="KW-0489">Methyltransferase</keyword>
<dbReference type="InterPro" id="IPR029063">
    <property type="entry name" value="SAM-dependent_MTases_sf"/>
</dbReference>
<dbReference type="InterPro" id="IPR050723">
    <property type="entry name" value="CFA/CMAS"/>
</dbReference>
<organism evidence="7 8">
    <name type="scientific">Aliterella atlantica CENA595</name>
    <dbReference type="NCBI Taxonomy" id="1618023"/>
    <lineage>
        <taxon>Bacteria</taxon>
        <taxon>Bacillati</taxon>
        <taxon>Cyanobacteriota</taxon>
        <taxon>Cyanophyceae</taxon>
        <taxon>Chroococcidiopsidales</taxon>
        <taxon>Aliterellaceae</taxon>
        <taxon>Aliterella</taxon>
    </lineage>
</organism>
<dbReference type="PANTHER" id="PTHR43667">
    <property type="entry name" value="CYCLOPROPANE-FATTY-ACYL-PHOSPHOLIPID SYNTHASE"/>
    <property type="match status" value="1"/>
</dbReference>
<keyword evidence="4" id="KW-0949">S-adenosyl-L-methionine</keyword>
<evidence type="ECO:0000313" key="8">
    <source>
        <dbReference type="Proteomes" id="UP000032452"/>
    </source>
</evidence>
<dbReference type="RefSeq" id="WP_045057191.1">
    <property type="nucleotide sequence ID" value="NZ_CAWMDP010000053.1"/>
</dbReference>
<evidence type="ECO:0000313" key="7">
    <source>
        <dbReference type="EMBL" id="KJH69476.1"/>
    </source>
</evidence>
<dbReference type="PANTHER" id="PTHR43667:SF1">
    <property type="entry name" value="CYCLOPROPANE-FATTY-ACYL-PHOSPHOLIPID SYNTHASE"/>
    <property type="match status" value="1"/>
</dbReference>
<dbReference type="GO" id="GO:0032259">
    <property type="term" value="P:methylation"/>
    <property type="evidence" value="ECO:0007669"/>
    <property type="project" value="UniProtKB-KW"/>
</dbReference>
<comment type="similarity">
    <text evidence="1">Belongs to the CFA/CMAS family.</text>
</comment>
<dbReference type="CDD" id="cd02440">
    <property type="entry name" value="AdoMet_MTases"/>
    <property type="match status" value="1"/>
</dbReference>
<dbReference type="PATRIC" id="fig|1618023.3.peg.4575"/>
<dbReference type="STRING" id="1618023.UH38_23680"/>
<sequence length="282" mass="32798">MSTQAEIAVSYDVSNDFFRLWLDKRMIYTCALFEGTDDLETAQFNKLKWFHEAVRADPNKRLLDIGCGWGGTIEFFSQEMGLKDVTGITLSPAQYSEIKAKSIPGLSVECVSYTDYQPKKKFDAIVSIGMFEHIATPEQARTGEHISIYRNYFRRAWEWTNPGSWFGLQSVVGFRVPRDRYDVQEISWVTSTIFPGAITPRLEAIAASVNPYWEIMEVKTRREHYAKTTTEWLRRLQNNDLLIRQRWGDEKFAEYERYLSACVMAFEKGYQSLVQIALRRVD</sequence>
<dbReference type="GO" id="GO:0008168">
    <property type="term" value="F:methyltransferase activity"/>
    <property type="evidence" value="ECO:0007669"/>
    <property type="project" value="UniProtKB-KW"/>
</dbReference>
<dbReference type="AlphaFoldDB" id="A0A0D8ZQI9"/>
<gene>
    <name evidence="7" type="ORF">UH38_23680</name>
</gene>
<dbReference type="GO" id="GO:0008610">
    <property type="term" value="P:lipid biosynthetic process"/>
    <property type="evidence" value="ECO:0007669"/>
    <property type="project" value="InterPro"/>
</dbReference>
<comment type="caution">
    <text evidence="7">The sequence shown here is derived from an EMBL/GenBank/DDBJ whole genome shotgun (WGS) entry which is preliminary data.</text>
</comment>
<protein>
    <submittedName>
        <fullName evidence="7">Cyclopropane-fatty-acyl-phospholipid synthase</fullName>
    </submittedName>
</protein>
<keyword evidence="5" id="KW-0443">Lipid metabolism</keyword>
<dbReference type="OrthoDB" id="9782855at2"/>
<proteinExistence type="inferred from homology"/>
<keyword evidence="8" id="KW-1185">Reference proteome</keyword>
<dbReference type="InterPro" id="IPR003333">
    <property type="entry name" value="CMAS"/>
</dbReference>
<dbReference type="SUPFAM" id="SSF53335">
    <property type="entry name" value="S-adenosyl-L-methionine-dependent methyltransferases"/>
    <property type="match status" value="1"/>
</dbReference>
<evidence type="ECO:0000256" key="6">
    <source>
        <dbReference type="PIRSR" id="PIRSR003085-1"/>
    </source>
</evidence>
<evidence type="ECO:0000256" key="5">
    <source>
        <dbReference type="ARBA" id="ARBA00023098"/>
    </source>
</evidence>
<evidence type="ECO:0000256" key="1">
    <source>
        <dbReference type="ARBA" id="ARBA00010815"/>
    </source>
</evidence>
<dbReference type="Proteomes" id="UP000032452">
    <property type="component" value="Unassembled WGS sequence"/>
</dbReference>
<dbReference type="Pfam" id="PF02353">
    <property type="entry name" value="CMAS"/>
    <property type="match status" value="1"/>
</dbReference>
<dbReference type="Gene3D" id="3.40.50.150">
    <property type="entry name" value="Vaccinia Virus protein VP39"/>
    <property type="match status" value="1"/>
</dbReference>
<evidence type="ECO:0000256" key="3">
    <source>
        <dbReference type="ARBA" id="ARBA00022679"/>
    </source>
</evidence>